<keyword evidence="3" id="KW-1185">Reference proteome</keyword>
<organism evidence="1">
    <name type="scientific">Brachypodium distachyon</name>
    <name type="common">Purple false brome</name>
    <name type="synonym">Trachynia distachya</name>
    <dbReference type="NCBI Taxonomy" id="15368"/>
    <lineage>
        <taxon>Eukaryota</taxon>
        <taxon>Viridiplantae</taxon>
        <taxon>Streptophyta</taxon>
        <taxon>Embryophyta</taxon>
        <taxon>Tracheophyta</taxon>
        <taxon>Spermatophyta</taxon>
        <taxon>Magnoliopsida</taxon>
        <taxon>Liliopsida</taxon>
        <taxon>Poales</taxon>
        <taxon>Poaceae</taxon>
        <taxon>BOP clade</taxon>
        <taxon>Pooideae</taxon>
        <taxon>Stipodae</taxon>
        <taxon>Brachypodieae</taxon>
        <taxon>Brachypodium</taxon>
    </lineage>
</organism>
<dbReference type="ExpressionAtlas" id="A0A2K2DCX5">
    <property type="expression patterns" value="differential"/>
</dbReference>
<gene>
    <name evidence="1" type="ORF">BRADI_2g39935v3</name>
</gene>
<reference evidence="1 2" key="1">
    <citation type="journal article" date="2010" name="Nature">
        <title>Genome sequencing and analysis of the model grass Brachypodium distachyon.</title>
        <authorList>
            <consortium name="International Brachypodium Initiative"/>
        </authorList>
    </citation>
    <scope>NUCLEOTIDE SEQUENCE [LARGE SCALE GENOMIC DNA]</scope>
    <source>
        <strain evidence="1 2">Bd21</strain>
    </source>
</reference>
<accession>A0A2K2DCX5</accession>
<dbReference type="Proteomes" id="UP000008810">
    <property type="component" value="Chromosome 2"/>
</dbReference>
<dbReference type="EMBL" id="CM000881">
    <property type="protein sequence ID" value="PNT72133.1"/>
    <property type="molecule type" value="Genomic_DNA"/>
</dbReference>
<reference evidence="1" key="2">
    <citation type="submission" date="2017-06" db="EMBL/GenBank/DDBJ databases">
        <title>WGS assembly of Brachypodium distachyon.</title>
        <authorList>
            <consortium name="The International Brachypodium Initiative"/>
            <person name="Lucas S."/>
            <person name="Harmon-Smith M."/>
            <person name="Lail K."/>
            <person name="Tice H."/>
            <person name="Grimwood J."/>
            <person name="Bruce D."/>
            <person name="Barry K."/>
            <person name="Shu S."/>
            <person name="Lindquist E."/>
            <person name="Wang M."/>
            <person name="Pitluck S."/>
            <person name="Vogel J.P."/>
            <person name="Garvin D.F."/>
            <person name="Mockler T.C."/>
            <person name="Schmutz J."/>
            <person name="Rokhsar D."/>
            <person name="Bevan M.W."/>
        </authorList>
    </citation>
    <scope>NUCLEOTIDE SEQUENCE</scope>
    <source>
        <strain evidence="1">Bd21</strain>
    </source>
</reference>
<evidence type="ECO:0000313" key="2">
    <source>
        <dbReference type="EnsemblPlants" id="PNT72133"/>
    </source>
</evidence>
<sequence length="67" mass="7505">MMFLYSDSCRSMMEMASHCCCSCFQHLIWFSSYSLKTGPGSIRAGMHCCRKNSSHLLSCCCCSSATR</sequence>
<proteinExistence type="predicted"/>
<dbReference type="Gramene" id="PNT72133">
    <property type="protein sequence ID" value="PNT72133"/>
    <property type="gene ID" value="BRADI_2g39935v3"/>
</dbReference>
<protein>
    <submittedName>
        <fullName evidence="1 2">Uncharacterized protein</fullName>
    </submittedName>
</protein>
<dbReference type="EnsemblPlants" id="PNT72133">
    <property type="protein sequence ID" value="PNT72133"/>
    <property type="gene ID" value="BRADI_2g39935v3"/>
</dbReference>
<evidence type="ECO:0000313" key="1">
    <source>
        <dbReference type="EMBL" id="PNT72133.1"/>
    </source>
</evidence>
<evidence type="ECO:0000313" key="3">
    <source>
        <dbReference type="Proteomes" id="UP000008810"/>
    </source>
</evidence>
<reference evidence="2" key="3">
    <citation type="submission" date="2018-08" db="UniProtKB">
        <authorList>
            <consortium name="EnsemblPlants"/>
        </authorList>
    </citation>
    <scope>IDENTIFICATION</scope>
    <source>
        <strain evidence="2">cv. Bd21</strain>
    </source>
</reference>
<name>A0A2K2DCX5_BRADI</name>
<dbReference type="AlphaFoldDB" id="A0A2K2DCX5"/>